<comment type="similarity">
    <text evidence="2">Belongs to the ABC transporter superfamily.</text>
</comment>
<keyword evidence="6 9" id="KW-0067">ATP-binding</keyword>
<keyword evidence="5" id="KW-0547">Nucleotide-binding</keyword>
<gene>
    <name evidence="9" type="ORF">SAMN02982927_02784</name>
</gene>
<dbReference type="RefSeq" id="WP_093673966.1">
    <property type="nucleotide sequence ID" value="NZ_FOOY01000022.1"/>
</dbReference>
<evidence type="ECO:0000313" key="10">
    <source>
        <dbReference type="Proteomes" id="UP000198752"/>
    </source>
</evidence>
<dbReference type="OrthoDB" id="9802264at2"/>
<evidence type="ECO:0000259" key="8">
    <source>
        <dbReference type="PROSITE" id="PS50893"/>
    </source>
</evidence>
<dbReference type="InterPro" id="IPR013563">
    <property type="entry name" value="Oligopep_ABC_C"/>
</dbReference>
<dbReference type="NCBIfam" id="TIGR01727">
    <property type="entry name" value="oligo_HPY"/>
    <property type="match status" value="1"/>
</dbReference>
<evidence type="ECO:0000256" key="6">
    <source>
        <dbReference type="ARBA" id="ARBA00022840"/>
    </source>
</evidence>
<protein>
    <submittedName>
        <fullName evidence="9">Oligopeptide transport system ATP-binding protein</fullName>
    </submittedName>
</protein>
<dbReference type="AlphaFoldDB" id="A0A1I2UWR9"/>
<evidence type="ECO:0000256" key="2">
    <source>
        <dbReference type="ARBA" id="ARBA00005417"/>
    </source>
</evidence>
<dbReference type="PANTHER" id="PTHR43297">
    <property type="entry name" value="OLIGOPEPTIDE TRANSPORT ATP-BINDING PROTEIN APPD"/>
    <property type="match status" value="1"/>
</dbReference>
<dbReference type="Proteomes" id="UP000198752">
    <property type="component" value="Unassembled WGS sequence"/>
</dbReference>
<feature type="domain" description="ABC transporter" evidence="8">
    <location>
        <begin position="8"/>
        <end position="267"/>
    </location>
</feature>
<sequence length="358" mass="40478">MTHEDIILSINNLAISFKSFSGRVRALRGVTIDVVRGKTIAIVGESGSGKSVTVKTIMRILSKNEKIESGSIVFNNKRDNEIVPIDLLKLSNKHMQREIKGKKIAMIFQDPMTSLDPTMKIGKQILEAIFAHKKIKLKAAVEQVHQLLETVGIKNIKAVMNAYPYQLSGGMRQRIVIAIAISCEPDLLICDEPTTALDVTIQSKILDLIKKIQKARNLSVIFITHDLGVVSRIADQVYVMYAGKIVEYGTCNDIFYDPRHPYTWGLLESTPDMAYLQERLASIPGTPKRMIGDVKGDQFAERNRYALNIDFRMEPPFFKVNDHHFAATWLLHPKAPQIRIPESLRKRIDLMKEENRNG</sequence>
<evidence type="ECO:0000256" key="1">
    <source>
        <dbReference type="ARBA" id="ARBA00004202"/>
    </source>
</evidence>
<reference evidence="10" key="1">
    <citation type="submission" date="2016-10" db="EMBL/GenBank/DDBJ databases">
        <authorList>
            <person name="Varghese N."/>
            <person name="Submissions S."/>
        </authorList>
    </citation>
    <scope>NUCLEOTIDE SEQUENCE [LARGE SCALE GENOMIC DNA]</scope>
    <source>
        <strain evidence="10">ATCC 700379</strain>
    </source>
</reference>
<evidence type="ECO:0000256" key="7">
    <source>
        <dbReference type="ARBA" id="ARBA00023136"/>
    </source>
</evidence>
<dbReference type="FunFam" id="3.40.50.300:FF:000016">
    <property type="entry name" value="Oligopeptide ABC transporter ATP-binding component"/>
    <property type="match status" value="1"/>
</dbReference>
<evidence type="ECO:0000256" key="4">
    <source>
        <dbReference type="ARBA" id="ARBA00022475"/>
    </source>
</evidence>
<dbReference type="STRING" id="269670.SAMN02982927_02784"/>
<dbReference type="PROSITE" id="PS50893">
    <property type="entry name" value="ABC_TRANSPORTER_2"/>
    <property type="match status" value="1"/>
</dbReference>
<dbReference type="InterPro" id="IPR027417">
    <property type="entry name" value="P-loop_NTPase"/>
</dbReference>
<dbReference type="InterPro" id="IPR003439">
    <property type="entry name" value="ABC_transporter-like_ATP-bd"/>
</dbReference>
<accession>A0A1I2UWR9</accession>
<dbReference type="Pfam" id="PF08352">
    <property type="entry name" value="oligo_HPY"/>
    <property type="match status" value="1"/>
</dbReference>
<dbReference type="InterPro" id="IPR017871">
    <property type="entry name" value="ABC_transporter-like_CS"/>
</dbReference>
<dbReference type="CDD" id="cd03257">
    <property type="entry name" value="ABC_NikE_OppD_transporters"/>
    <property type="match status" value="1"/>
</dbReference>
<comment type="subcellular location">
    <subcellularLocation>
        <location evidence="1">Cell membrane</location>
        <topology evidence="1">Peripheral membrane protein</topology>
    </subcellularLocation>
</comment>
<evidence type="ECO:0000313" key="9">
    <source>
        <dbReference type="EMBL" id="SFG79211.1"/>
    </source>
</evidence>
<dbReference type="Pfam" id="PF00005">
    <property type="entry name" value="ABC_tran"/>
    <property type="match status" value="1"/>
</dbReference>
<dbReference type="InterPro" id="IPR003593">
    <property type="entry name" value="AAA+_ATPase"/>
</dbReference>
<dbReference type="GO" id="GO:0016887">
    <property type="term" value="F:ATP hydrolysis activity"/>
    <property type="evidence" value="ECO:0007669"/>
    <property type="project" value="InterPro"/>
</dbReference>
<dbReference type="SMART" id="SM00382">
    <property type="entry name" value="AAA"/>
    <property type="match status" value="1"/>
</dbReference>
<keyword evidence="4" id="KW-1003">Cell membrane</keyword>
<dbReference type="GO" id="GO:0015833">
    <property type="term" value="P:peptide transport"/>
    <property type="evidence" value="ECO:0007669"/>
    <property type="project" value="InterPro"/>
</dbReference>
<organism evidence="9 10">
    <name type="scientific">Sporolactobacillus nakayamae</name>
    <dbReference type="NCBI Taxonomy" id="269670"/>
    <lineage>
        <taxon>Bacteria</taxon>
        <taxon>Bacillati</taxon>
        <taxon>Bacillota</taxon>
        <taxon>Bacilli</taxon>
        <taxon>Bacillales</taxon>
        <taxon>Sporolactobacillaceae</taxon>
        <taxon>Sporolactobacillus</taxon>
    </lineage>
</organism>
<name>A0A1I2UWR9_9BACL</name>
<dbReference type="EMBL" id="FOOY01000022">
    <property type="protein sequence ID" value="SFG79211.1"/>
    <property type="molecule type" value="Genomic_DNA"/>
</dbReference>
<keyword evidence="3" id="KW-0813">Transport</keyword>
<dbReference type="SUPFAM" id="SSF52540">
    <property type="entry name" value="P-loop containing nucleoside triphosphate hydrolases"/>
    <property type="match status" value="1"/>
</dbReference>
<dbReference type="GO" id="GO:0005886">
    <property type="term" value="C:plasma membrane"/>
    <property type="evidence" value="ECO:0007669"/>
    <property type="project" value="UniProtKB-SubCell"/>
</dbReference>
<dbReference type="InterPro" id="IPR050388">
    <property type="entry name" value="ABC_Ni/Peptide_Import"/>
</dbReference>
<dbReference type="GO" id="GO:0005524">
    <property type="term" value="F:ATP binding"/>
    <property type="evidence" value="ECO:0007669"/>
    <property type="project" value="UniProtKB-KW"/>
</dbReference>
<keyword evidence="10" id="KW-1185">Reference proteome</keyword>
<dbReference type="PROSITE" id="PS00211">
    <property type="entry name" value="ABC_TRANSPORTER_1"/>
    <property type="match status" value="1"/>
</dbReference>
<evidence type="ECO:0000256" key="3">
    <source>
        <dbReference type="ARBA" id="ARBA00022448"/>
    </source>
</evidence>
<proteinExistence type="inferred from homology"/>
<keyword evidence="7" id="KW-0472">Membrane</keyword>
<dbReference type="Gene3D" id="3.40.50.300">
    <property type="entry name" value="P-loop containing nucleotide triphosphate hydrolases"/>
    <property type="match status" value="1"/>
</dbReference>
<dbReference type="PANTHER" id="PTHR43297:SF2">
    <property type="entry name" value="DIPEPTIDE TRANSPORT ATP-BINDING PROTEIN DPPD"/>
    <property type="match status" value="1"/>
</dbReference>
<evidence type="ECO:0000256" key="5">
    <source>
        <dbReference type="ARBA" id="ARBA00022741"/>
    </source>
</evidence>